<comment type="caution">
    <text evidence="1">The sequence shown here is derived from an EMBL/GenBank/DDBJ whole genome shotgun (WGS) entry which is preliminary data.</text>
</comment>
<reference evidence="1" key="1">
    <citation type="submission" date="2021-06" db="EMBL/GenBank/DDBJ databases">
        <authorList>
            <person name="Kallberg Y."/>
            <person name="Tangrot J."/>
            <person name="Rosling A."/>
        </authorList>
    </citation>
    <scope>NUCLEOTIDE SEQUENCE</scope>
    <source>
        <strain evidence="1">87-6 pot B 2015</strain>
    </source>
</reference>
<name>A0A9N9GMM2_FUNMO</name>
<gene>
    <name evidence="1" type="ORF">FMOSSE_LOCUS10013</name>
</gene>
<sequence length="519" mass="60137">MTPSLPTDCLNGIFRCLLDDASSLHSCLLVNRLWCKIAIPLLWNNPWQSTQLFVDRNWPAIIRTFSSCLPEESKDILRKNGIDLLQTISSKPSLFDYVGYCQYLSPTVMDRLKRILTVGEDNKKNVNECYSRLYREHLVEQEFYKLFMSRCSLKHLVLPRIPLSYFPGANHCLEYLRHLKCYIDRPPELFYGLAHISRNLHRLTICHCDEDNEGLVTLIKLQKGLKSLVLDSSEDYVSICPRIGQALITQAHSLSFLKIRQSLCIPPETIAFFINLRILQLDITTRVANMELLSLTTLPKLEILDIFGDENAPFSTYSSLISNSISASNSPCLQRIYWNDITPPVCIEEIKHFIQILLPASSTLRFLTIWWSEETQKELFTLLSLCRQLEAIKFCYQDLNSNSNSDEYYLADESCTGNFVQGKLIFELLELISHGNENLCILCLQGKWTFTSKELIEFLEFWKEKQKNSLSLYLLPFESKSRIELDRIFQKYLTSGVLKDFGDKGYLDTIPFLRNIWTF</sequence>
<dbReference type="SUPFAM" id="SSF52047">
    <property type="entry name" value="RNI-like"/>
    <property type="match status" value="1"/>
</dbReference>
<dbReference type="EMBL" id="CAJVPP010003135">
    <property type="protein sequence ID" value="CAG8621536.1"/>
    <property type="molecule type" value="Genomic_DNA"/>
</dbReference>
<dbReference type="Proteomes" id="UP000789375">
    <property type="component" value="Unassembled WGS sequence"/>
</dbReference>
<evidence type="ECO:0000313" key="2">
    <source>
        <dbReference type="Proteomes" id="UP000789375"/>
    </source>
</evidence>
<proteinExistence type="predicted"/>
<evidence type="ECO:0000313" key="1">
    <source>
        <dbReference type="EMBL" id="CAG8621536.1"/>
    </source>
</evidence>
<organism evidence="1 2">
    <name type="scientific">Funneliformis mosseae</name>
    <name type="common">Endomycorrhizal fungus</name>
    <name type="synonym">Glomus mosseae</name>
    <dbReference type="NCBI Taxonomy" id="27381"/>
    <lineage>
        <taxon>Eukaryota</taxon>
        <taxon>Fungi</taxon>
        <taxon>Fungi incertae sedis</taxon>
        <taxon>Mucoromycota</taxon>
        <taxon>Glomeromycotina</taxon>
        <taxon>Glomeromycetes</taxon>
        <taxon>Glomerales</taxon>
        <taxon>Glomeraceae</taxon>
        <taxon>Funneliformis</taxon>
    </lineage>
</organism>
<dbReference type="AlphaFoldDB" id="A0A9N9GMM2"/>
<protein>
    <submittedName>
        <fullName evidence="1">1526_t:CDS:1</fullName>
    </submittedName>
</protein>
<dbReference type="Gene3D" id="3.80.10.10">
    <property type="entry name" value="Ribonuclease Inhibitor"/>
    <property type="match status" value="1"/>
</dbReference>
<dbReference type="InterPro" id="IPR032675">
    <property type="entry name" value="LRR_dom_sf"/>
</dbReference>
<accession>A0A9N9GMM2</accession>
<keyword evidence="2" id="KW-1185">Reference proteome</keyword>